<dbReference type="SUPFAM" id="SSF57196">
    <property type="entry name" value="EGF/Laminin"/>
    <property type="match status" value="2"/>
</dbReference>
<evidence type="ECO:0000313" key="22">
    <source>
        <dbReference type="Proteomes" id="UP000265140"/>
    </source>
</evidence>
<feature type="disulfide bond" evidence="15">
    <location>
        <begin position="69"/>
        <end position="87"/>
    </location>
</feature>
<feature type="repeat" description="LDL-receptor class B" evidence="16">
    <location>
        <begin position="478"/>
        <end position="522"/>
    </location>
</feature>
<dbReference type="PROSITE" id="PS51120">
    <property type="entry name" value="LDLRB"/>
    <property type="match status" value="4"/>
</dbReference>
<keyword evidence="14" id="KW-0325">Glycoprotein</keyword>
<dbReference type="PROSITE" id="PS50068">
    <property type="entry name" value="LDLRA_2"/>
    <property type="match status" value="5"/>
</dbReference>
<keyword evidence="12 15" id="KW-1015">Disulfide bond</keyword>
<protein>
    <recommendedName>
        <fullName evidence="23">Very low-density lipoprotein receptor</fullName>
    </recommendedName>
</protein>
<dbReference type="SMART" id="SM00135">
    <property type="entry name" value="LY"/>
    <property type="match status" value="5"/>
</dbReference>
<feature type="disulfide bond" evidence="15">
    <location>
        <begin position="25"/>
        <end position="37"/>
    </location>
</feature>
<dbReference type="FunFam" id="2.120.10.30:FF:000241">
    <property type="entry name" value="Low-density lipoprotein receptor-related protein 6"/>
    <property type="match status" value="1"/>
</dbReference>
<comment type="caution">
    <text evidence="15">Lacks conserved residue(s) required for the propagation of feature annotation.</text>
</comment>
<dbReference type="GO" id="GO:0006898">
    <property type="term" value="P:receptor-mediated endocytosis"/>
    <property type="evidence" value="ECO:0007669"/>
    <property type="project" value="TreeGrafter"/>
</dbReference>
<dbReference type="GO" id="GO:0043235">
    <property type="term" value="C:receptor complex"/>
    <property type="evidence" value="ECO:0007669"/>
    <property type="project" value="TreeGrafter"/>
</dbReference>
<reference evidence="21" key="3">
    <citation type="submission" date="2025-08" db="UniProtKB">
        <authorList>
            <consortium name="Ensembl"/>
        </authorList>
    </citation>
    <scope>IDENTIFICATION</scope>
</reference>
<evidence type="ECO:0000256" key="18">
    <source>
        <dbReference type="SAM" id="SignalP"/>
    </source>
</evidence>
<dbReference type="PANTHER" id="PTHR22722">
    <property type="entry name" value="LOW-DENSITY LIPOPROTEIN RECEPTOR-RELATED PROTEIN 2-RELATED"/>
    <property type="match status" value="1"/>
</dbReference>
<dbReference type="SMART" id="SM00179">
    <property type="entry name" value="EGF_CA"/>
    <property type="match status" value="2"/>
</dbReference>
<evidence type="ECO:0000256" key="14">
    <source>
        <dbReference type="ARBA" id="ARBA00023180"/>
    </source>
</evidence>
<keyword evidence="13" id="KW-0675">Receptor</keyword>
<dbReference type="FunFam" id="4.10.400.10:FF:000034">
    <property type="entry name" value="Low-density lipoprotein receptor-related protein 2"/>
    <property type="match status" value="1"/>
</dbReference>
<keyword evidence="5" id="KW-0254">Endocytosis</keyword>
<keyword evidence="4" id="KW-0245">EGF-like domain</keyword>
<feature type="domain" description="EGF-like" evidence="20">
    <location>
        <begin position="266"/>
        <end position="302"/>
    </location>
</feature>
<evidence type="ECO:0000256" key="13">
    <source>
        <dbReference type="ARBA" id="ARBA00023170"/>
    </source>
</evidence>
<keyword evidence="7 18" id="KW-0732">Signal</keyword>
<evidence type="ECO:0000313" key="21">
    <source>
        <dbReference type="Ensembl" id="ENSELUP00000026736.3"/>
    </source>
</evidence>
<dbReference type="SUPFAM" id="SSF57424">
    <property type="entry name" value="LDL receptor-like module"/>
    <property type="match status" value="5"/>
</dbReference>
<dbReference type="InterPro" id="IPR011042">
    <property type="entry name" value="6-blade_b-propeller_TolB-like"/>
</dbReference>
<dbReference type="AlphaFoldDB" id="A0A3P8ZD87"/>
<dbReference type="Proteomes" id="UP000265140">
    <property type="component" value="Chromosome 8"/>
</dbReference>
<reference evidence="21" key="4">
    <citation type="submission" date="2025-09" db="UniProtKB">
        <authorList>
            <consortium name="Ensembl"/>
        </authorList>
    </citation>
    <scope>IDENTIFICATION</scope>
</reference>
<dbReference type="SUPFAM" id="SSF63825">
    <property type="entry name" value="YWTD domain"/>
    <property type="match status" value="1"/>
</dbReference>
<name>A0A3P8ZD87_ESOLU</name>
<proteinExistence type="inferred from homology"/>
<evidence type="ECO:0000256" key="1">
    <source>
        <dbReference type="ARBA" id="ARBA00004251"/>
    </source>
</evidence>
<dbReference type="Pfam" id="PF00057">
    <property type="entry name" value="Ldl_recept_a"/>
    <property type="match status" value="5"/>
</dbReference>
<evidence type="ECO:0000256" key="4">
    <source>
        <dbReference type="ARBA" id="ARBA00022536"/>
    </source>
</evidence>
<accession>A0A3P8ZD87</accession>
<dbReference type="InterPro" id="IPR023415">
    <property type="entry name" value="LDLR_class-A_CS"/>
</dbReference>
<dbReference type="SMART" id="SM00192">
    <property type="entry name" value="LDLa"/>
    <property type="match status" value="5"/>
</dbReference>
<keyword evidence="22" id="KW-1185">Reference proteome</keyword>
<dbReference type="FunFam" id="4.10.400.10:FF:000009">
    <property type="entry name" value="Low-density lipoprotein receptor-related protein 1"/>
    <property type="match status" value="1"/>
</dbReference>
<dbReference type="GO" id="GO:0042562">
    <property type="term" value="F:hormone binding"/>
    <property type="evidence" value="ECO:0007669"/>
    <property type="project" value="TreeGrafter"/>
</dbReference>
<feature type="repeat" description="LDL-receptor class B" evidence="16">
    <location>
        <begin position="434"/>
        <end position="477"/>
    </location>
</feature>
<organism evidence="21 22">
    <name type="scientific">Esox lucius</name>
    <name type="common">Northern pike</name>
    <dbReference type="NCBI Taxonomy" id="8010"/>
    <lineage>
        <taxon>Eukaryota</taxon>
        <taxon>Metazoa</taxon>
        <taxon>Chordata</taxon>
        <taxon>Craniata</taxon>
        <taxon>Vertebrata</taxon>
        <taxon>Euteleostomi</taxon>
        <taxon>Actinopterygii</taxon>
        <taxon>Neopterygii</taxon>
        <taxon>Teleostei</taxon>
        <taxon>Protacanthopterygii</taxon>
        <taxon>Esociformes</taxon>
        <taxon>Esocidae</taxon>
        <taxon>Esox</taxon>
    </lineage>
</organism>
<feature type="disulfide bond" evidence="15">
    <location>
        <begin position="44"/>
        <end position="59"/>
    </location>
</feature>
<dbReference type="GO" id="GO:0016324">
    <property type="term" value="C:apical plasma membrane"/>
    <property type="evidence" value="ECO:0007669"/>
    <property type="project" value="TreeGrafter"/>
</dbReference>
<feature type="disulfide bond" evidence="15">
    <location>
        <begin position="110"/>
        <end position="128"/>
    </location>
</feature>
<keyword evidence="10 17" id="KW-1133">Transmembrane helix</keyword>
<dbReference type="InterPro" id="IPR000742">
    <property type="entry name" value="EGF"/>
</dbReference>
<evidence type="ECO:0000256" key="10">
    <source>
        <dbReference type="ARBA" id="ARBA00022989"/>
    </source>
</evidence>
<dbReference type="InterPro" id="IPR000033">
    <property type="entry name" value="LDLR_classB_rpt"/>
</dbReference>
<evidence type="ECO:0000256" key="15">
    <source>
        <dbReference type="PROSITE-ProRule" id="PRU00124"/>
    </source>
</evidence>
<evidence type="ECO:0000256" key="3">
    <source>
        <dbReference type="ARBA" id="ARBA00022475"/>
    </source>
</evidence>
<dbReference type="Pfam" id="PF00058">
    <property type="entry name" value="Ldl_recept_b"/>
    <property type="match status" value="2"/>
</dbReference>
<feature type="disulfide bond" evidence="15">
    <location>
        <begin position="103"/>
        <end position="115"/>
    </location>
</feature>
<evidence type="ECO:0000256" key="16">
    <source>
        <dbReference type="PROSITE-ProRule" id="PRU00461"/>
    </source>
</evidence>
<dbReference type="InterPro" id="IPR036055">
    <property type="entry name" value="LDL_receptor-like_sf"/>
</dbReference>
<keyword evidence="9" id="KW-0106">Calcium</keyword>
<dbReference type="CDD" id="cd00112">
    <property type="entry name" value="LDLa"/>
    <property type="match status" value="5"/>
</dbReference>
<dbReference type="PANTHER" id="PTHR22722:SF15">
    <property type="entry name" value="LOW-DENSITY LIPOPROTEIN RECEPTOR-RELATED"/>
    <property type="match status" value="1"/>
</dbReference>
<comment type="subcellular location">
    <subcellularLocation>
        <location evidence="1">Cell membrane</location>
        <topology evidence="1">Single-pass type I membrane protein</topology>
    </subcellularLocation>
</comment>
<keyword evidence="8" id="KW-0677">Repeat</keyword>
<dbReference type="GO" id="GO:0005509">
    <property type="term" value="F:calcium ion binding"/>
    <property type="evidence" value="ECO:0007669"/>
    <property type="project" value="InterPro"/>
</dbReference>
<dbReference type="SMART" id="SM00181">
    <property type="entry name" value="EGF"/>
    <property type="match status" value="3"/>
</dbReference>
<feature type="repeat" description="LDL-receptor class B" evidence="16">
    <location>
        <begin position="392"/>
        <end position="433"/>
    </location>
</feature>
<dbReference type="Pfam" id="PF14670">
    <property type="entry name" value="FXa_inhibition"/>
    <property type="match status" value="1"/>
</dbReference>
<keyword evidence="3" id="KW-1003">Cell membrane</keyword>
<feature type="disulfide bond" evidence="15">
    <location>
        <begin position="207"/>
        <end position="222"/>
    </location>
</feature>
<evidence type="ECO:0000256" key="2">
    <source>
        <dbReference type="ARBA" id="ARBA00009939"/>
    </source>
</evidence>
<feature type="domain" description="EGF-like calcium-binding" evidence="19">
    <location>
        <begin position="218"/>
        <end position="262"/>
    </location>
</feature>
<keyword evidence="11 17" id="KW-0472">Membrane</keyword>
<feature type="repeat" description="LDL-receptor class B" evidence="16">
    <location>
        <begin position="348"/>
        <end position="391"/>
    </location>
</feature>
<dbReference type="InterPro" id="IPR002172">
    <property type="entry name" value="LDrepeatLR_classA_rpt"/>
</dbReference>
<sequence>MLLLTLLLTFHLFWGTRVNSAPPTCTQTQFMCRNGRCIPDLWVCNGDRDCEDGSDEVHCRKQTCPGFMCKDGGCIAQSALCDDIMDCRDGSDELSENCGLRQCKKDEFSCSDRRCLSLRFRCDGSDDCGDGSDEASCQDCAADWFPCEPAGMCVPRAKLCDGRPDCPLGQDEGADLCPSSPPTSPRTCAGFEFSCGDGQCIPHSWRCDHSTDCADNSDEDNCGQNECLVNNGGCSHLCVDLAMGFLCDCPAGMRLVHDVQCEETDLCLDTDVCSQLCKHVNGTFQCGCHEGYLMSPRTGECKAKGTVAQLVFSSSGGVRRVNAAGMEYREVDAHLQGPGPLAVLTADRSLFWARPGQGSIYRISMDGETRESVLLLKGLGSVLGMAVDWIHKLLYWTNTNTHSVNVARLDGSAGRLLIGGLAKPTAVAVQPLLGFLFWAESGSSSKIGRAGLDGQARLPLITTAIWNPVAISLDMPRELLYWVDSGLRTISRVGFDGKHRKVVVESNGYLDRPLGLAVFEGHVYWSEQATKTICSASKHNGSLLRVILPNVASPGSLVFVHPVLQPKGTAVCGNDGRVCPYECVPDLFSGTSSPSFSCVTPTGGSNDVIFHNSSAPARSETTYAGLSLLIVALSVLLAGVALWWWRQELRPSRTPTLQNLSMKESQDPLIQAPAMGPETCSVKDTLLKLDLDCD</sequence>
<gene>
    <name evidence="21" type="primary">DLK2</name>
</gene>
<feature type="chain" id="PRO_5044322901" description="Very low-density lipoprotein receptor" evidence="18">
    <location>
        <begin position="21"/>
        <end position="694"/>
    </location>
</feature>
<feature type="domain" description="EGF-like calcium-binding" evidence="19">
    <location>
        <begin position="263"/>
        <end position="302"/>
    </location>
</feature>
<dbReference type="Bgee" id="ENSELUG00000002728">
    <property type="expression patterns" value="Expressed in ovary and 13 other cell types or tissues"/>
</dbReference>
<feature type="signal peptide" evidence="18">
    <location>
        <begin position="1"/>
        <end position="20"/>
    </location>
</feature>
<evidence type="ECO:0000256" key="8">
    <source>
        <dbReference type="ARBA" id="ARBA00022737"/>
    </source>
</evidence>
<evidence type="ECO:0000256" key="5">
    <source>
        <dbReference type="ARBA" id="ARBA00022583"/>
    </source>
</evidence>
<dbReference type="Gene3D" id="2.10.25.10">
    <property type="entry name" value="Laminin"/>
    <property type="match status" value="2"/>
</dbReference>
<keyword evidence="6 17" id="KW-0812">Transmembrane</keyword>
<dbReference type="FunFam" id="2.10.25.10:FF:000009">
    <property type="entry name" value="Low-density lipoprotein receptor isoform 1"/>
    <property type="match status" value="1"/>
</dbReference>
<dbReference type="GeneTree" id="ENSGT00940000165170"/>
<dbReference type="Gene3D" id="4.10.400.10">
    <property type="entry name" value="Low-density Lipoprotein Receptor"/>
    <property type="match status" value="5"/>
</dbReference>
<evidence type="ECO:0000256" key="9">
    <source>
        <dbReference type="ARBA" id="ARBA00022837"/>
    </source>
</evidence>
<dbReference type="PROSITE" id="PS01209">
    <property type="entry name" value="LDLRA_1"/>
    <property type="match status" value="2"/>
</dbReference>
<feature type="disulfide bond" evidence="15">
    <location>
        <begin position="195"/>
        <end position="213"/>
    </location>
</feature>
<feature type="disulfide bond" evidence="15">
    <location>
        <begin position="122"/>
        <end position="137"/>
    </location>
</feature>
<dbReference type="InterPro" id="IPR051221">
    <property type="entry name" value="LDLR-related"/>
</dbReference>
<feature type="domain" description="EGF-like" evidence="20">
    <location>
        <begin position="226"/>
        <end position="262"/>
    </location>
</feature>
<evidence type="ECO:0000256" key="11">
    <source>
        <dbReference type="ARBA" id="ARBA00023136"/>
    </source>
</evidence>
<feature type="disulfide bond" evidence="15">
    <location>
        <begin position="32"/>
        <end position="50"/>
    </location>
</feature>
<evidence type="ECO:0000259" key="20">
    <source>
        <dbReference type="SMART" id="SM00181"/>
    </source>
</evidence>
<feature type="disulfide bond" evidence="15">
    <location>
        <begin position="188"/>
        <end position="200"/>
    </location>
</feature>
<comment type="similarity">
    <text evidence="2">Belongs to the LDLR family.</text>
</comment>
<dbReference type="Gene3D" id="2.120.10.30">
    <property type="entry name" value="TolB, C-terminal domain"/>
    <property type="match status" value="1"/>
</dbReference>
<evidence type="ECO:0008006" key="23">
    <source>
        <dbReference type="Google" id="ProtNLM"/>
    </source>
</evidence>
<evidence type="ECO:0000256" key="6">
    <source>
        <dbReference type="ARBA" id="ARBA00022692"/>
    </source>
</evidence>
<evidence type="ECO:0000256" key="17">
    <source>
        <dbReference type="SAM" id="Phobius"/>
    </source>
</evidence>
<reference evidence="22" key="1">
    <citation type="journal article" date="2014" name="PLoS ONE">
        <title>The genome and linkage map of the northern pike (Esox lucius): conserved synteny revealed between the salmonid sister group and the Neoteleostei.</title>
        <authorList>
            <person name="Rondeau E.B."/>
            <person name="Minkley D.R."/>
            <person name="Leong J.S."/>
            <person name="Messmer A.M."/>
            <person name="Jantzen J.R."/>
            <person name="von Schalburg K.R."/>
            <person name="Lemon C."/>
            <person name="Bird N.H."/>
            <person name="Koop B.F."/>
        </authorList>
    </citation>
    <scope>NUCLEOTIDE SEQUENCE</scope>
</reference>
<evidence type="ECO:0000256" key="7">
    <source>
        <dbReference type="ARBA" id="ARBA00022729"/>
    </source>
</evidence>
<reference evidence="21" key="2">
    <citation type="submission" date="2020-02" db="EMBL/GenBank/DDBJ databases">
        <title>Esox lucius (northern pike) genome, fEsoLuc1, primary haplotype.</title>
        <authorList>
            <person name="Myers G."/>
            <person name="Karagic N."/>
            <person name="Meyer A."/>
            <person name="Pippel M."/>
            <person name="Reichard M."/>
            <person name="Winkler S."/>
            <person name="Tracey A."/>
            <person name="Sims Y."/>
            <person name="Howe K."/>
            <person name="Rhie A."/>
            <person name="Formenti G."/>
            <person name="Durbin R."/>
            <person name="Fedrigo O."/>
            <person name="Jarvis E.D."/>
        </authorList>
    </citation>
    <scope>NUCLEOTIDE SEQUENCE [LARGE SCALE GENOMIC DNA]</scope>
</reference>
<dbReference type="InterPro" id="IPR001881">
    <property type="entry name" value="EGF-like_Ca-bd_dom"/>
</dbReference>
<evidence type="ECO:0000259" key="19">
    <source>
        <dbReference type="SMART" id="SM00179"/>
    </source>
</evidence>
<feature type="transmembrane region" description="Helical" evidence="17">
    <location>
        <begin position="623"/>
        <end position="645"/>
    </location>
</feature>
<evidence type="ECO:0000256" key="12">
    <source>
        <dbReference type="ARBA" id="ARBA00023157"/>
    </source>
</evidence>
<dbReference type="Ensembl" id="ENSELUT00000017757.3">
    <property type="protein sequence ID" value="ENSELUP00000026736.3"/>
    <property type="gene ID" value="ENSELUG00000002728.3"/>
</dbReference>
<dbReference type="PRINTS" id="PR00261">
    <property type="entry name" value="LDLRECEPTOR"/>
</dbReference>
<feature type="domain" description="EGF-like" evidence="20">
    <location>
        <begin position="24"/>
        <end position="60"/>
    </location>
</feature>